<comment type="caution">
    <text evidence="2">The sequence shown here is derived from an EMBL/GenBank/DDBJ whole genome shotgun (WGS) entry which is preliminary data.</text>
</comment>
<evidence type="ECO:0000256" key="1">
    <source>
        <dbReference type="SAM" id="MobiDB-lite"/>
    </source>
</evidence>
<accession>V8P0A2</accession>
<feature type="region of interest" description="Disordered" evidence="1">
    <location>
        <begin position="1"/>
        <end position="24"/>
    </location>
</feature>
<dbReference type="OrthoDB" id="7471102at2759"/>
<evidence type="ECO:0000313" key="2">
    <source>
        <dbReference type="EMBL" id="ETE67606.1"/>
    </source>
</evidence>
<dbReference type="AlphaFoldDB" id="V8P0A2"/>
<organism evidence="2 3">
    <name type="scientific">Ophiophagus hannah</name>
    <name type="common">King cobra</name>
    <name type="synonym">Naja hannah</name>
    <dbReference type="NCBI Taxonomy" id="8665"/>
    <lineage>
        <taxon>Eukaryota</taxon>
        <taxon>Metazoa</taxon>
        <taxon>Chordata</taxon>
        <taxon>Craniata</taxon>
        <taxon>Vertebrata</taxon>
        <taxon>Euteleostomi</taxon>
        <taxon>Lepidosauria</taxon>
        <taxon>Squamata</taxon>
        <taxon>Bifurcata</taxon>
        <taxon>Unidentata</taxon>
        <taxon>Episquamata</taxon>
        <taxon>Toxicofera</taxon>
        <taxon>Serpentes</taxon>
        <taxon>Colubroidea</taxon>
        <taxon>Elapidae</taxon>
        <taxon>Elapinae</taxon>
        <taxon>Ophiophagus</taxon>
    </lineage>
</organism>
<proteinExistence type="predicted"/>
<keyword evidence="3" id="KW-1185">Reference proteome</keyword>
<dbReference type="Proteomes" id="UP000018936">
    <property type="component" value="Unassembled WGS sequence"/>
</dbReference>
<evidence type="ECO:0000313" key="3">
    <source>
        <dbReference type="Proteomes" id="UP000018936"/>
    </source>
</evidence>
<sequence>MVGPEEPPPAPPAPGKPPGIPPGMPPGIPPAPWYSLDLLLVLWRQLVLQLLVFRRALHVEGQRLQGVLCSYLLPLDLVLRFVLLCFLDHAFDLLFAKTAWGRKGKEELSGDKKPDQARCLRPFSKAATTFWLVLKPDWGPWTSTSPLSLVMVILFSLPVLLSTADTLRIPLASMSKVTSIWGTPRGAGGMPVNSNLPSKLLSLVMARSPSYTCGHKRAG</sequence>
<protein>
    <submittedName>
        <fullName evidence="2">Uncharacterized protein</fullName>
    </submittedName>
</protein>
<dbReference type="EMBL" id="AZIM01001238">
    <property type="protein sequence ID" value="ETE67606.1"/>
    <property type="molecule type" value="Genomic_DNA"/>
</dbReference>
<gene>
    <name evidence="2" type="ORF">L345_06605</name>
</gene>
<name>V8P0A2_OPHHA</name>
<reference evidence="2 3" key="1">
    <citation type="journal article" date="2013" name="Proc. Natl. Acad. Sci. U.S.A.">
        <title>The king cobra genome reveals dynamic gene evolution and adaptation in the snake venom system.</title>
        <authorList>
            <person name="Vonk F.J."/>
            <person name="Casewell N.R."/>
            <person name="Henkel C.V."/>
            <person name="Heimberg A.M."/>
            <person name="Jansen H.J."/>
            <person name="McCleary R.J."/>
            <person name="Kerkkamp H.M."/>
            <person name="Vos R.A."/>
            <person name="Guerreiro I."/>
            <person name="Calvete J.J."/>
            <person name="Wuster W."/>
            <person name="Woods A.E."/>
            <person name="Logan J.M."/>
            <person name="Harrison R.A."/>
            <person name="Castoe T.A."/>
            <person name="de Koning A.P."/>
            <person name="Pollock D.D."/>
            <person name="Yandell M."/>
            <person name="Calderon D."/>
            <person name="Renjifo C."/>
            <person name="Currier R.B."/>
            <person name="Salgado D."/>
            <person name="Pla D."/>
            <person name="Sanz L."/>
            <person name="Hyder A.S."/>
            <person name="Ribeiro J.M."/>
            <person name="Arntzen J.W."/>
            <person name="van den Thillart G.E."/>
            <person name="Boetzer M."/>
            <person name="Pirovano W."/>
            <person name="Dirks R.P."/>
            <person name="Spaink H.P."/>
            <person name="Duboule D."/>
            <person name="McGlinn E."/>
            <person name="Kini R.M."/>
            <person name="Richardson M.K."/>
        </authorList>
    </citation>
    <scope>NUCLEOTIDE SEQUENCE</scope>
    <source>
        <tissue evidence="2">Blood</tissue>
    </source>
</reference>
<feature type="non-terminal residue" evidence="2">
    <location>
        <position position="1"/>
    </location>
</feature>